<feature type="transmembrane region" description="Helical" evidence="5">
    <location>
        <begin position="242"/>
        <end position="261"/>
    </location>
</feature>
<dbReference type="GO" id="GO:0016020">
    <property type="term" value="C:membrane"/>
    <property type="evidence" value="ECO:0007669"/>
    <property type="project" value="UniProtKB-SubCell"/>
</dbReference>
<feature type="transmembrane region" description="Helical" evidence="5">
    <location>
        <begin position="512"/>
        <end position="533"/>
    </location>
</feature>
<feature type="transmembrane region" description="Helical" evidence="5">
    <location>
        <begin position="540"/>
        <end position="559"/>
    </location>
</feature>
<evidence type="ECO:0000256" key="5">
    <source>
        <dbReference type="SAM" id="Phobius"/>
    </source>
</evidence>
<evidence type="ECO:0000256" key="3">
    <source>
        <dbReference type="ARBA" id="ARBA00022989"/>
    </source>
</evidence>
<feature type="transmembrane region" description="Helical" evidence="5">
    <location>
        <begin position="281"/>
        <end position="301"/>
    </location>
</feature>
<evidence type="ECO:0000313" key="7">
    <source>
        <dbReference type="Proteomes" id="UP000663823"/>
    </source>
</evidence>
<dbReference type="InterPro" id="IPR036259">
    <property type="entry name" value="MFS_trans_sf"/>
</dbReference>
<keyword evidence="2 5" id="KW-0812">Transmembrane</keyword>
<evidence type="ECO:0000256" key="1">
    <source>
        <dbReference type="ARBA" id="ARBA00004141"/>
    </source>
</evidence>
<dbReference type="Gene3D" id="1.20.1250.20">
    <property type="entry name" value="MFS general substrate transporter like domains"/>
    <property type="match status" value="2"/>
</dbReference>
<feature type="transmembrane region" description="Helical" evidence="5">
    <location>
        <begin position="406"/>
        <end position="427"/>
    </location>
</feature>
<dbReference type="PANTHER" id="PTHR12778">
    <property type="entry name" value="SOLUTE CARRIER FAMILY 33 ACETYL-COA TRANSPORTER -RELATED"/>
    <property type="match status" value="1"/>
</dbReference>
<evidence type="ECO:0000256" key="2">
    <source>
        <dbReference type="ARBA" id="ARBA00022692"/>
    </source>
</evidence>
<dbReference type="GO" id="GO:0022857">
    <property type="term" value="F:transmembrane transporter activity"/>
    <property type="evidence" value="ECO:0007669"/>
    <property type="project" value="InterPro"/>
</dbReference>
<feature type="transmembrane region" description="Helical" evidence="5">
    <location>
        <begin position="340"/>
        <end position="360"/>
    </location>
</feature>
<feature type="transmembrane region" description="Helical" evidence="5">
    <location>
        <begin position="469"/>
        <end position="492"/>
    </location>
</feature>
<dbReference type="InterPro" id="IPR004752">
    <property type="entry name" value="AmpG_permease/AT-1"/>
</dbReference>
<sequence>MQSNIIPMESLTEAPIIDLDGENDNSVLLLAKSLGYFYIPRSSTYGHLPDCHALKLLAEKLFNLSMDEKFAFGSNYIRSINLNEPPSKKESISLTRTNQKTLFTSSVSMKTLFDICEQVSVHLIDILQLNKQLSSTTPNTILFNHYIQINEPLIIHQSEISSLQFHLYSTCHLQRLAADQHEWKSIEYPVELSKYILLTLPNFIYRYSTNSLSNYTIDYLMYNVCDSIEKRTYFLSLKQNKILRYITFFYLYIMQGVPAGFSSTALANYLTAEGEQSSTVGTFVSLSSLPWALQFVWGPLIDRFQSSPMGRRRPWVIGAQTCAFLASLGLLFVRDPPTKYIKTLVIAFFIHSIFASIQDASVDAQAITTIPLNERGRINGFMRGGFLVGISLGAAGLAWMLRNWSYLGAASVNSLFLLIFTVITFFIKENSNDQLLPCRCRKGYVNRQQYENRHNYSILRLFIELFKGLFAFQSLRLFIPILLVYTCQSAFIRAYNIHLIKVLGWSDTSVSILSGIWGTLIPLGVALIGGWLADFIGARYLLIIAMFINAIYMLTVNLIESYWYQRSVATTVLILWSMMDPILSTAAMPVLMALCRTHVEGSQFTTYMSLANLSDLAGAFVSGHLQQQIRANIIGLGCAVLIIIASVVVTFSVWHDKRRITLVSVSL</sequence>
<organism evidence="6 7">
    <name type="scientific">Rotaria sordida</name>
    <dbReference type="NCBI Taxonomy" id="392033"/>
    <lineage>
        <taxon>Eukaryota</taxon>
        <taxon>Metazoa</taxon>
        <taxon>Spiralia</taxon>
        <taxon>Gnathifera</taxon>
        <taxon>Rotifera</taxon>
        <taxon>Eurotatoria</taxon>
        <taxon>Bdelloidea</taxon>
        <taxon>Philodinida</taxon>
        <taxon>Philodinidae</taxon>
        <taxon>Rotaria</taxon>
    </lineage>
</organism>
<evidence type="ECO:0000256" key="4">
    <source>
        <dbReference type="ARBA" id="ARBA00023136"/>
    </source>
</evidence>
<accession>A0A819R846</accession>
<feature type="transmembrane region" description="Helical" evidence="5">
    <location>
        <begin position="313"/>
        <end position="334"/>
    </location>
</feature>
<comment type="subcellular location">
    <subcellularLocation>
        <location evidence="1">Membrane</location>
        <topology evidence="1">Multi-pass membrane protein</topology>
    </subcellularLocation>
</comment>
<dbReference type="SUPFAM" id="SSF103473">
    <property type="entry name" value="MFS general substrate transporter"/>
    <property type="match status" value="1"/>
</dbReference>
<feature type="transmembrane region" description="Helical" evidence="5">
    <location>
        <begin position="631"/>
        <end position="654"/>
    </location>
</feature>
<proteinExistence type="predicted"/>
<feature type="transmembrane region" description="Helical" evidence="5">
    <location>
        <begin position="571"/>
        <end position="595"/>
    </location>
</feature>
<dbReference type="Proteomes" id="UP000663823">
    <property type="component" value="Unassembled WGS sequence"/>
</dbReference>
<gene>
    <name evidence="6" type="ORF">OTI717_LOCUS31224</name>
</gene>
<dbReference type="PANTHER" id="PTHR12778:SF9">
    <property type="entry name" value="ACETYL-COENZYME A TRANSPORTER 1"/>
    <property type="match status" value="1"/>
</dbReference>
<name>A0A819R846_9BILA</name>
<dbReference type="EMBL" id="CAJOAX010008812">
    <property type="protein sequence ID" value="CAF4042874.1"/>
    <property type="molecule type" value="Genomic_DNA"/>
</dbReference>
<dbReference type="Pfam" id="PF07690">
    <property type="entry name" value="MFS_1"/>
    <property type="match status" value="1"/>
</dbReference>
<keyword evidence="3 5" id="KW-1133">Transmembrane helix</keyword>
<evidence type="ECO:0000313" key="6">
    <source>
        <dbReference type="EMBL" id="CAF4042874.1"/>
    </source>
</evidence>
<dbReference type="AlphaFoldDB" id="A0A819R846"/>
<dbReference type="InterPro" id="IPR011701">
    <property type="entry name" value="MFS"/>
</dbReference>
<comment type="caution">
    <text evidence="6">The sequence shown here is derived from an EMBL/GenBank/DDBJ whole genome shotgun (WGS) entry which is preliminary data.</text>
</comment>
<feature type="transmembrane region" description="Helical" evidence="5">
    <location>
        <begin position="381"/>
        <end position="400"/>
    </location>
</feature>
<keyword evidence="4 5" id="KW-0472">Membrane</keyword>
<protein>
    <submittedName>
        <fullName evidence="6">Uncharacterized protein</fullName>
    </submittedName>
</protein>
<reference evidence="6" key="1">
    <citation type="submission" date="2021-02" db="EMBL/GenBank/DDBJ databases">
        <authorList>
            <person name="Nowell W R."/>
        </authorList>
    </citation>
    <scope>NUCLEOTIDE SEQUENCE</scope>
</reference>